<feature type="region of interest" description="Disordered" evidence="2">
    <location>
        <begin position="385"/>
        <end position="406"/>
    </location>
</feature>
<keyword evidence="6" id="KW-1185">Reference proteome</keyword>
<reference evidence="5" key="1">
    <citation type="submission" date="2020-03" db="EMBL/GenBank/DDBJ databases">
        <title>Site-based positive gene gene selection in Geosmithia morbida across the United States reveals a broad range of putative effectors and factors for local host and environmental adapation.</title>
        <authorList>
            <person name="Onufrak A."/>
            <person name="Murdoch R.W."/>
            <person name="Gazis R."/>
            <person name="Huff M."/>
            <person name="Staton M."/>
            <person name="Klingeman W."/>
            <person name="Hadziabdic D."/>
        </authorList>
    </citation>
    <scope>NUCLEOTIDE SEQUENCE</scope>
    <source>
        <strain evidence="5">1262</strain>
    </source>
</reference>
<dbReference type="Proteomes" id="UP000749293">
    <property type="component" value="Unassembled WGS sequence"/>
</dbReference>
<sequence length="788" mass="88091">SVVVDAYERDIINGFEKDRPLYNAANPERTQSSAHVDLKDPIQIHLLTETALSDSKEYEILSQEEIDGLKKQCQLITQRIESTRSNLLIQAKYRDAAVSMVRLYSPTLKGDQDGNMASSAEDDARREEAEAEREACERKCEDLAAELFHLEKRIMEPKRRLLEHTAGVLQLTHRGPGRGRRGGPDGQPANGVVPGSPESMYTYNQSRNSLDGPDDFYTDDTSFTGIEPIDTRGPRKNPLEIPLKSPNRENSNMREMDRLRDENRVLMDAVAEMEAKLEGLNGSLRETIVRFNPEGNSEFEGPPTASQFALDQLKPGQMLRNQVEYLESGLVAVQAEQETHLESRSLGLGLGIGGGGGGGGSSVTEQELQSLWDVIQNGYAAIKTQKEDRRRARADKGLEDDESDDEGIDLSETYSLANFSSRVRWLYRQATVLKDQRAVLRRQIKQQRELNNKSDAEKDAELAQKQEDLDQSEREVGEAQRMLSEALEDLERAREDALRANAAAAAAADATTSSSSADADKMHALEEKMGLMQRELDETSGASEDMRRRLAQVDASIGNLSGQLDEALTSRDAAAAEAEQLRIDVENLREEIAQKTEALQAQERENETLSLTCAELKTEVTLARAELDSAYGSRAERAKDLAAAQSHSEADRLREELTRTVMDLEKVTKETIASERERLDIEVKLDDALAARSELQADLASLRERLDEEVTRSRDKIAQLQEQLDTEKLHAGRGGTGRPGAGAAVLSEQFRAHMREERKKYQEDMKEERARYRKLEEELGRIRRAQGP</sequence>
<evidence type="ECO:0000256" key="2">
    <source>
        <dbReference type="SAM" id="MobiDB-lite"/>
    </source>
</evidence>
<feature type="domain" description="DUF7801" evidence="4">
    <location>
        <begin position="593"/>
        <end position="654"/>
    </location>
</feature>
<dbReference type="RefSeq" id="XP_035325067.1">
    <property type="nucleotide sequence ID" value="XM_035462137.1"/>
</dbReference>
<dbReference type="EMBL" id="JAANYQ010000001">
    <property type="protein sequence ID" value="KAF4126415.1"/>
    <property type="molecule type" value="Genomic_DNA"/>
</dbReference>
<dbReference type="Pfam" id="PF15456">
    <property type="entry name" value="Uds1"/>
    <property type="match status" value="1"/>
</dbReference>
<feature type="compositionally biased region" description="Basic and acidic residues" evidence="2">
    <location>
        <begin position="448"/>
        <end position="478"/>
    </location>
</feature>
<feature type="non-terminal residue" evidence="5">
    <location>
        <position position="1"/>
    </location>
</feature>
<feature type="compositionally biased region" description="Basic and acidic residues" evidence="2">
    <location>
        <begin position="385"/>
        <end position="397"/>
    </location>
</feature>
<dbReference type="OrthoDB" id="5569911at2759"/>
<feature type="coiled-coil region" evidence="1">
    <location>
        <begin position="751"/>
        <end position="785"/>
    </location>
</feature>
<feature type="non-terminal residue" evidence="5">
    <location>
        <position position="788"/>
    </location>
</feature>
<comment type="caution">
    <text evidence="5">The sequence shown here is derived from an EMBL/GenBank/DDBJ whole genome shotgun (WGS) entry which is preliminary data.</text>
</comment>
<evidence type="ECO:0000313" key="6">
    <source>
        <dbReference type="Proteomes" id="UP000749293"/>
    </source>
</evidence>
<evidence type="ECO:0000259" key="4">
    <source>
        <dbReference type="Pfam" id="PF25078"/>
    </source>
</evidence>
<accession>A0A9P4Z2C0</accession>
<evidence type="ECO:0000256" key="1">
    <source>
        <dbReference type="SAM" id="Coils"/>
    </source>
</evidence>
<dbReference type="PANTHER" id="PTHR23159:SF31">
    <property type="entry name" value="CENTROSOME-ASSOCIATED PROTEIN CEP250 ISOFORM X1"/>
    <property type="match status" value="1"/>
</dbReference>
<keyword evidence="1" id="KW-0175">Coiled coil</keyword>
<dbReference type="InterPro" id="IPR056703">
    <property type="entry name" value="DUF7801"/>
</dbReference>
<feature type="coiled-coil region" evidence="1">
    <location>
        <begin position="564"/>
        <end position="619"/>
    </location>
</feature>
<feature type="region of interest" description="Disordered" evidence="2">
    <location>
        <begin position="107"/>
        <end position="132"/>
    </location>
</feature>
<evidence type="ECO:0000313" key="5">
    <source>
        <dbReference type="EMBL" id="KAF4126415.1"/>
    </source>
</evidence>
<dbReference type="AlphaFoldDB" id="A0A9P4Z2C0"/>
<gene>
    <name evidence="5" type="ORF">GMORB2_0151</name>
</gene>
<evidence type="ECO:0000259" key="3">
    <source>
        <dbReference type="Pfam" id="PF15456"/>
    </source>
</evidence>
<feature type="domain" description="Up-regulated during septation protein 1" evidence="3">
    <location>
        <begin position="44"/>
        <end position="172"/>
    </location>
</feature>
<feature type="region of interest" description="Disordered" evidence="2">
    <location>
        <begin position="172"/>
        <end position="198"/>
    </location>
</feature>
<feature type="coiled-coil region" evidence="1">
    <location>
        <begin position="650"/>
        <end position="723"/>
    </location>
</feature>
<dbReference type="GeneID" id="55966381"/>
<dbReference type="PANTHER" id="PTHR23159">
    <property type="entry name" value="CENTROSOMAL PROTEIN 2"/>
    <property type="match status" value="1"/>
</dbReference>
<dbReference type="Pfam" id="PF25078">
    <property type="entry name" value="DUF7801"/>
    <property type="match status" value="1"/>
</dbReference>
<feature type="region of interest" description="Disordered" evidence="2">
    <location>
        <begin position="225"/>
        <end position="250"/>
    </location>
</feature>
<protein>
    <submittedName>
        <fullName evidence="5">Involucrin repeat protein</fullName>
    </submittedName>
</protein>
<organism evidence="5 6">
    <name type="scientific">Geosmithia morbida</name>
    <dbReference type="NCBI Taxonomy" id="1094350"/>
    <lineage>
        <taxon>Eukaryota</taxon>
        <taxon>Fungi</taxon>
        <taxon>Dikarya</taxon>
        <taxon>Ascomycota</taxon>
        <taxon>Pezizomycotina</taxon>
        <taxon>Sordariomycetes</taxon>
        <taxon>Hypocreomycetidae</taxon>
        <taxon>Hypocreales</taxon>
        <taxon>Bionectriaceae</taxon>
        <taxon>Geosmithia</taxon>
    </lineage>
</organism>
<name>A0A9P4Z2C0_9HYPO</name>
<dbReference type="InterPro" id="IPR029191">
    <property type="entry name" value="Uds1"/>
</dbReference>
<proteinExistence type="predicted"/>
<feature type="compositionally biased region" description="Basic and acidic residues" evidence="2">
    <location>
        <begin position="122"/>
        <end position="132"/>
    </location>
</feature>
<feature type="region of interest" description="Disordered" evidence="2">
    <location>
        <begin position="448"/>
        <end position="479"/>
    </location>
</feature>